<evidence type="ECO:0000313" key="2">
    <source>
        <dbReference type="Proteomes" id="UP000824533"/>
    </source>
</evidence>
<evidence type="ECO:0000313" key="1">
    <source>
        <dbReference type="EMBL" id="KAJ0179752.1"/>
    </source>
</evidence>
<proteinExistence type="predicted"/>
<accession>A0ACC1D8L3</accession>
<reference evidence="1 2" key="1">
    <citation type="journal article" date="2021" name="Front. Genet.">
        <title>Chromosome-Level Genome Assembly Reveals Significant Gene Expansion in the Toll and IMD Signaling Pathways of Dendrolimus kikuchii.</title>
        <authorList>
            <person name="Zhou J."/>
            <person name="Wu P."/>
            <person name="Xiong Z."/>
            <person name="Liu N."/>
            <person name="Zhao N."/>
            <person name="Ji M."/>
            <person name="Qiu Y."/>
            <person name="Yang B."/>
        </authorList>
    </citation>
    <scope>NUCLEOTIDE SEQUENCE [LARGE SCALE GENOMIC DNA]</scope>
    <source>
        <tissue evidence="1">Thorax excepted</tissue>
    </source>
</reference>
<keyword evidence="2" id="KW-1185">Reference proteome</keyword>
<name>A0ACC1D8L3_9NEOP</name>
<protein>
    <submittedName>
        <fullName evidence="1">Uncharacterized protein</fullName>
    </submittedName>
</protein>
<dbReference type="EMBL" id="CM034393">
    <property type="protein sequence ID" value="KAJ0179752.1"/>
    <property type="molecule type" value="Genomic_DNA"/>
</dbReference>
<sequence length="74" mass="8464">MENSAINRYQGGQRRGGHHNSHQWGNNSRNNSYRSDSNSNSSFGQDNKSNIDAYLHPSMLQDPWASLRQKDNQT</sequence>
<gene>
    <name evidence="1" type="ORF">K1T71_004343</name>
</gene>
<dbReference type="Proteomes" id="UP000824533">
    <property type="component" value="Linkage Group LG07"/>
</dbReference>
<organism evidence="1 2">
    <name type="scientific">Dendrolimus kikuchii</name>
    <dbReference type="NCBI Taxonomy" id="765133"/>
    <lineage>
        <taxon>Eukaryota</taxon>
        <taxon>Metazoa</taxon>
        <taxon>Ecdysozoa</taxon>
        <taxon>Arthropoda</taxon>
        <taxon>Hexapoda</taxon>
        <taxon>Insecta</taxon>
        <taxon>Pterygota</taxon>
        <taxon>Neoptera</taxon>
        <taxon>Endopterygota</taxon>
        <taxon>Lepidoptera</taxon>
        <taxon>Glossata</taxon>
        <taxon>Ditrysia</taxon>
        <taxon>Bombycoidea</taxon>
        <taxon>Lasiocampidae</taxon>
        <taxon>Dendrolimus</taxon>
    </lineage>
</organism>
<comment type="caution">
    <text evidence="1">The sequence shown here is derived from an EMBL/GenBank/DDBJ whole genome shotgun (WGS) entry which is preliminary data.</text>
</comment>